<evidence type="ECO:0000256" key="2">
    <source>
        <dbReference type="SAM" id="Phobius"/>
    </source>
</evidence>
<feature type="transmembrane region" description="Helical" evidence="2">
    <location>
        <begin position="105"/>
        <end position="125"/>
    </location>
</feature>
<keyword evidence="2" id="KW-1133">Transmembrane helix</keyword>
<evidence type="ECO:0000256" key="1">
    <source>
        <dbReference type="SAM" id="Coils"/>
    </source>
</evidence>
<evidence type="ECO:0000313" key="4">
    <source>
        <dbReference type="Proteomes" id="UP000231564"/>
    </source>
</evidence>
<dbReference type="KEGG" id="tmar:MARIT_1879"/>
<proteinExistence type="predicted"/>
<evidence type="ECO:0000313" key="3">
    <source>
        <dbReference type="EMBL" id="SFZ83061.1"/>
    </source>
</evidence>
<protein>
    <submittedName>
        <fullName evidence="3">Uncharacterized protein</fullName>
    </submittedName>
</protein>
<keyword evidence="2" id="KW-0472">Membrane</keyword>
<dbReference type="GeneID" id="47723381"/>
<dbReference type="EMBL" id="LT634361">
    <property type="protein sequence ID" value="SFZ83061.1"/>
    <property type="molecule type" value="Genomic_DNA"/>
</dbReference>
<gene>
    <name evidence="3" type="ORF">MARIT_1879</name>
</gene>
<accession>A0A2H1EA55</accession>
<keyword evidence="4" id="KW-1185">Reference proteome</keyword>
<dbReference type="AlphaFoldDB" id="A0A2H1EA55"/>
<reference evidence="3 4" key="1">
    <citation type="submission" date="2016-11" db="EMBL/GenBank/DDBJ databases">
        <authorList>
            <person name="Jaros S."/>
            <person name="Januszkiewicz K."/>
            <person name="Wedrychowicz H."/>
        </authorList>
    </citation>
    <scope>NUCLEOTIDE SEQUENCE [LARGE SCALE GENOMIC DNA]</scope>
    <source>
        <strain evidence="3">NCIMB 2154T</strain>
    </source>
</reference>
<keyword evidence="1" id="KW-0175">Coiled coil</keyword>
<feature type="coiled-coil region" evidence="1">
    <location>
        <begin position="23"/>
        <end position="57"/>
    </location>
</feature>
<dbReference type="STRING" id="1349785.GCA_000509405_02834"/>
<name>A0A2H1EA55_9FLAO</name>
<dbReference type="RefSeq" id="WP_024739944.1">
    <property type="nucleotide sequence ID" value="NZ_BAUG01000002.1"/>
</dbReference>
<keyword evidence="2" id="KW-0812">Transmembrane</keyword>
<sequence>MSGNKLRQQSSGNSKPIDSAMFKEFIEVQKEKISLEKSELELKKQHLKSQADLAKQSLTIQEKLLEKAPKEKRKNRSQSLIFGVIFTLIILGFSAFCLANNHEKFLTYLIGTISHLGILFLGYYFGKQNNKNKNEDSEIQDAEIID</sequence>
<organism evidence="3 4">
    <name type="scientific">Tenacibaculum maritimum NCIMB 2154</name>
    <dbReference type="NCBI Taxonomy" id="1349785"/>
    <lineage>
        <taxon>Bacteria</taxon>
        <taxon>Pseudomonadati</taxon>
        <taxon>Bacteroidota</taxon>
        <taxon>Flavobacteriia</taxon>
        <taxon>Flavobacteriales</taxon>
        <taxon>Flavobacteriaceae</taxon>
        <taxon>Tenacibaculum</taxon>
    </lineage>
</organism>
<feature type="transmembrane region" description="Helical" evidence="2">
    <location>
        <begin position="80"/>
        <end position="99"/>
    </location>
</feature>
<dbReference type="Proteomes" id="UP000231564">
    <property type="component" value="Chromosome MARIT"/>
</dbReference>